<dbReference type="GO" id="GO:0016020">
    <property type="term" value="C:membrane"/>
    <property type="evidence" value="ECO:0000318"/>
    <property type="project" value="GO_Central"/>
</dbReference>
<evidence type="ECO:0000313" key="12">
    <source>
        <dbReference type="EMBL" id="EDQ89805.1"/>
    </source>
</evidence>
<feature type="domain" description="EGF-like" evidence="8">
    <location>
        <begin position="2528"/>
        <end position="2567"/>
    </location>
</feature>
<dbReference type="InterPro" id="IPR003961">
    <property type="entry name" value="FN3_dom"/>
</dbReference>
<dbReference type="SUPFAM" id="SSF49478">
    <property type="entry name" value="Cna protein B-type domain"/>
    <property type="match status" value="1"/>
</dbReference>
<evidence type="ECO:0000259" key="8">
    <source>
        <dbReference type="PROSITE" id="PS50026"/>
    </source>
</evidence>
<evidence type="ECO:0000259" key="11">
    <source>
        <dbReference type="PROSITE" id="PS51212"/>
    </source>
</evidence>
<dbReference type="PROSITE" id="PS01186">
    <property type="entry name" value="EGF_2"/>
    <property type="match status" value="1"/>
</dbReference>
<keyword evidence="3" id="KW-0325">Glycoprotein</keyword>
<feature type="domain" description="Fibronectin type-III" evidence="10">
    <location>
        <begin position="4077"/>
        <end position="4168"/>
    </location>
</feature>
<comment type="caution">
    <text evidence="4">Lacks conserved residue(s) required for the propagation of feature annotation.</text>
</comment>
<feature type="domain" description="WSC" evidence="11">
    <location>
        <begin position="1273"/>
        <end position="1363"/>
    </location>
</feature>
<reference evidence="12 13" key="1">
    <citation type="journal article" date="2008" name="Nature">
        <title>The genome of the choanoflagellate Monosiga brevicollis and the origin of metazoans.</title>
        <authorList>
            <consortium name="JGI Sequencing"/>
            <person name="King N."/>
            <person name="Westbrook M.J."/>
            <person name="Young S.L."/>
            <person name="Kuo A."/>
            <person name="Abedin M."/>
            <person name="Chapman J."/>
            <person name="Fairclough S."/>
            <person name="Hellsten U."/>
            <person name="Isogai Y."/>
            <person name="Letunic I."/>
            <person name="Marr M."/>
            <person name="Pincus D."/>
            <person name="Putnam N."/>
            <person name="Rokas A."/>
            <person name="Wright K.J."/>
            <person name="Zuzow R."/>
            <person name="Dirks W."/>
            <person name="Good M."/>
            <person name="Goodstein D."/>
            <person name="Lemons D."/>
            <person name="Li W."/>
            <person name="Lyons J.B."/>
            <person name="Morris A."/>
            <person name="Nichols S."/>
            <person name="Richter D.J."/>
            <person name="Salamov A."/>
            <person name="Bork P."/>
            <person name="Lim W.A."/>
            <person name="Manning G."/>
            <person name="Miller W.T."/>
            <person name="McGinnis W."/>
            <person name="Shapiro H."/>
            <person name="Tjian R."/>
            <person name="Grigoriev I.V."/>
            <person name="Rokhsar D."/>
        </authorList>
    </citation>
    <scope>NUCLEOTIDE SEQUENCE [LARGE SCALE GENOMIC DNA]</scope>
    <source>
        <strain evidence="13">MX1 / ATCC 50154</strain>
    </source>
</reference>
<dbReference type="PROSITE" id="PS01248">
    <property type="entry name" value="EGF_LAM_1"/>
    <property type="match status" value="1"/>
</dbReference>
<dbReference type="SMART" id="SM00181">
    <property type="entry name" value="EGF"/>
    <property type="match status" value="5"/>
</dbReference>
<keyword evidence="2" id="KW-0677">Repeat</keyword>
<feature type="domain" description="WSC" evidence="11">
    <location>
        <begin position="660"/>
        <end position="747"/>
    </location>
</feature>
<dbReference type="GO" id="GO:0045217">
    <property type="term" value="P:cell-cell junction maintenance"/>
    <property type="evidence" value="ECO:0000318"/>
    <property type="project" value="GO_Central"/>
</dbReference>
<dbReference type="SUPFAM" id="SSF57184">
    <property type="entry name" value="Growth factor receptor domain"/>
    <property type="match status" value="1"/>
</dbReference>
<evidence type="ECO:0000256" key="4">
    <source>
        <dbReference type="PROSITE-ProRule" id="PRU00076"/>
    </source>
</evidence>
<protein>
    <submittedName>
        <fullName evidence="12">Uncharacterized protein</fullName>
    </submittedName>
</protein>
<dbReference type="Proteomes" id="UP000001357">
    <property type="component" value="Unassembled WGS sequence"/>
</dbReference>
<feature type="compositionally biased region" description="Low complexity" evidence="5">
    <location>
        <begin position="4168"/>
        <end position="4240"/>
    </location>
</feature>
<dbReference type="Pfam" id="PF00041">
    <property type="entry name" value="fn3"/>
    <property type="match status" value="1"/>
</dbReference>
<dbReference type="Gene3D" id="2.60.40.10">
    <property type="entry name" value="Immunoglobulins"/>
    <property type="match status" value="1"/>
</dbReference>
<evidence type="ECO:0000256" key="3">
    <source>
        <dbReference type="ARBA" id="ARBA00023180"/>
    </source>
</evidence>
<dbReference type="RefSeq" id="XP_001745227.1">
    <property type="nucleotide sequence ID" value="XM_001745175.1"/>
</dbReference>
<proteinExistence type="predicted"/>
<dbReference type="InterPro" id="IPR053243">
    <property type="entry name" value="SJ_maturation_regulator"/>
</dbReference>
<sequence length="4479" mass="483074">MAARHARAAILVVAALLCGSASALVVYEADYILDDPMVWTPQNSPYVIEGNFFIESNGYLRITAGVEVITRPDAYINVKNILQIEGIQGLPVRFHPNTSTTTVGQWRGVIFTTGAKPYVPDTTGAARGCLLEHVTFDNPGRSATPAINVQGSAPRMLGLTVNHAQDHGVYIANSVESFDIENSTFYNNYRALDLQTSTSCRTSPCSLSGITVENDREYGMYLSGLSGSSTLTVRDSAFINTQSNLYAYTTYGSLSFINTLFDGRGVRSRGLFVYYGGVRLENCTFTGFTSWAVSQQYSTTAPFQARYNHFVDTAYGLEYTPRSGYSSQSVFSHNTFQRLTEQALSLSVCAPADDRLEIRHNMIRDSSFTAAQAISITETCSATNSSLPFENNRIVNCTIIQEVKHEQELAKIVSLCALTLPARPIRPLLLTGLSAFALTHHQLLRVQPSAATSMTLRHNSFEDITSTSSASTALAVQWAPQADDNIEITYNRFVNVSLPTYFYLFGSGVAALRTSARFQLGVNFMNNINNIDAFRSRVLDRRTDIYGAYVESFAILLADPQDCQALDTCSALPTAMDTRPFLQDNVLHGILRNDLTLSPDTTYELNEAILIQSNVTLTIPEGVRIDAGVNGMILVAGQLNIRGTATKPVVMTSSATRLAAGTFLDCVTYTAGADISQVTGTMTTSAHCTNLCRRARQAYASVQNSNRCICANVHAADQSRSDCTYRCQGDNNEFCGGYSSMRTYATGEPLAWRGIVFLSDAKSASVAHLDISYTGGTVYNLAAIRSYAATAINLTASTFHDMRGPALQLDGTVAQRNVWTNLTFSNIAHHAIHLTNQACREGCSLEHVHGNNISLALVYTSFDTSGTADSTVSMNHVTMDTVGGGRLWGFGSTSAALSITRARDFQYDNGQATRTYASAIATSYSAANITRSVFTECGKESGNFAVYLDDFSPYTQLAQVTDNVFRDNVGALFMQNLYNYYHRMLVAHNEFTANGGTYVLDLSLTGRFRNTFEHTQIEVRDNIIANNTATQSIINLACTNVYSSSVLSFAGNSIRNNTAVDAIFSLSTSSNMRPEVVANEIVENSAAVGIRLAQSGAVAGRRPQLWHNRFANLLSTGYELETSIADAQLPINASLNYWNTIQLRRVNDKVYDLLDSGNLELVSVQPFLDALGQVVVIAAEDELLQADGSLSGLLSQDWTIPANSTFVVSGMIVVQADVVLRVEEGVTMHFTEAGGLKVQGALQVLGTEANRVVFTHANVSRAAALSNALPAFQPTYIGCLPDADFDMFLPITLSRRTADACVAACYAAGFPVAGARRSSQCYCGRGWSDPTAAVSDGTCSYQCTDNSTQRCGQYYYSSVYATGLPKRWQQVDFADNAAGSFMDGNSFINGSFVNHLHVSYTGLTALAVNGAGVAMHHVDVHASAGNCVAFSGDSQGTPVDLRNLTLTRCSSYGLVMSSNALEDGGVLDGITARHVGNNGLRLRDKNSNTHRLSVRNVLVEDGASTGVYLYTIYNLEVQDIVVRRTAGHGIYGYDLGPFDLMRVHIVDAQGASNNYGVFMEDMQSASQMFSNVRVFNSQGGLYLSPRYGFSNHIVVSNLVVDNCTGDKGYYFDSTRIYGGTFRFEDSTIANSTLINALHIDIRYQNNQQHSYTRNRIEHNTLSDSVVRLEKTNYNGGIQFNLTHSVLRNNSAPYGIYLPQPTTSSGGIQRPDFFYNVFDNNVEYELYTTITDANIPVNATHNYWGTDIEYEIVVDKLHDISDDSNYERIIYFPYFVDAALDSLIDLDAQRLTIVLPDGSLGGVVTGHEILSSARATNGTFYVNSSLVVMEGAILEIEPGLRFVLRPDVAINVKGTIISHGTTSNPIEFTCDPASAFAPMQALGCTGSSSTSTYPWYRDSTSMTHESCVNFCAARGHAVAYVQRAYDCFCSNGAPADLSDSLSACTSTSYRCRGNSSQFCGAYSAGLVLGTGVCQHWGSLTFDAASQGTELHPDFSYKSGNILKHTRLSYGGNAVAPFSATVIVEGDTVLMEDVEVVYSGSHGIALQPSNAQVRPSVLNRLNMTLNQGHGLSVTARACEVACEFEDIDARLNRYNGLYIDASGFNSPISLNGANFISNGWNAIHKDVSQGNSTAAGEAGLRLNCHSSSSVPVAMARLVAQQNYGAGIYFQSCLFHLLDSDVQENGDHDNDYAIYAESPAPGTIISRNNVSHSNGGIYITNARELTVADNELMQLQGTHALYLSVHYNFYSATIRITGNTLQNNDVSHVAYISGSWRTSYAATLEISNNDILDNIASDSIVYLSGYGGWPVISTHQYAFTGNRVLGNRIDDIRKGALQIDGYTPKVDYNFLVNPDLLTEIISAVRCTSGCSSNCPSQCAGNLTATDNWWGSADPAFVSTRVVDARDDTQFPFIITTPHLTSASFDCSAVNNCSGHGTCSRPQMCTCDSGYTGTDCSNFTCTDVFGCNANNAGGVCIGPNTCNCTESWESAYCTTPICRQSCEQGICVRPDQCQCIQGWAGNRCDECAPDYAGNRCNIRCPACANGGHCLDGRNGTGQCVCPAPFTGLSCTNCLEGFFGTSCGALPATRAVVPAFGLDVGGYTVAVRGYNLSPFDNHMVRWGPGTSRDRACTFEATDRLLCEVAPSPSGATDLTSVTVTLYINGSLVQYGNSLTFQYQAVCPDDACVHGTCFQRQCACLLGWSGANCSIPVLAPVLVPVTRVTLREGEVVYETPFSVSTGTSPLFWRMTGAPSGLTLGSSSAALSWNKAVARADPYGVRVYVRNSIAEVFMDVLIDVPLQYAASGDVVDVGGQVVSGGPQQLEVKPGSYVQVRGSLTPTFNDSAVGGQAVSIWLLRQGFTPQEVVVNSIFNGVFSYYWTFSQNQAGRFFLGTTHPANRLRSEMQSTGYSLVFHNLRITSGISISGYPGLKMGRGRIENLGDLPLTNLTYRLPEGLPAVLANMTVTFESAQLAARSSMNVDISCHAPGPFFSASFYIVIQTQETGSREFGLYTTITVRDPEPRLELSPSRLAVDMTRGEQQTFAITVSNTGGAATGPLSVRLAQNAVVSLGSPPAISNIAPGNSTSFNVVVYPSLYQPIGRIGGTLVVSNSLVSKTLSYDVNIISSSVGNLTIVCEDEFTFFDPAEPRLEGAYVRITSTDGRINTYGYTDGNGTIVFPDIPEAYYNIRVTASGHAPHAETVRLVPAGRTVRAFLARQAVSYTWSVTPVTITESYKFTVEATFVTRVPMPVVTVEPIVVDLTALELEATELGVTYYNYVVTNHGLIRANDFNLVLPAGHPYLEFSYPTPIGGIEANTSVVVPVTVTYVGDAHTFIGLTFSGGAPCFSSGDGRGYGHLWLGGNGGGSSSSRRTGEPNPGSYAVVPSNTKTLSFCDPCVKSLLECLIGFVPGAGCAYACGEGASAAPGRSRWGNLYGVSNCVLACLGGPVASAAMCLWTVGRDCLGLPLPATPSRRRRATSPLVQARMEQTVALSEAYRNQLSIFALIYSGPLYFTTADGLTLNEDANKWLSLNDKEWQTRVGAFWADTSDGGIMLTPAECRNLTDAPPATFSVEGVLSAEAVAHFCARWNNTQVYFDQGITSMADVPEGWDTNFIPHDEYYARWQQLQADYSKLPHNPDGTASFDDQMYRSYIATEDAALEDEVGKCVEVRVRIEQEMTLTRTAFEGSLELTNDAEDPLENIRVVLYMLPHEERNVSRNVTHLFVIGQPSPVFAGGVNGNGTVPGASSGKATWLFMALRDAAPTEAVLYDVGGEITYTVRGTEFRITMYPDTITVYPDPRLQIKYFWDSIVYSDDPFTEEVEPAIPFSLAVMIHNDGAGTARDMQIVSGQPEIIENKDGLLVSFTIVRSRLNYEEISTSLSVTVGEVAPYSSSVVRWDMVCPLQGQFKDFNATMEYESPLGDQRLSIVDNVTIYPLVRIVRFEAENDDVPDFLTDDFLGDAIPDTLHSSYDNNEYPLWTFVDHSAVNVSGRVANPQGGFSITVMVPITNAPTYVRIDDPVEDTVRLSSVQRLADGSGGTLPGENVWRTYRVKRSASKVTPLDYLHLFDHASAGVYVLNFDDLAPVSQLTVIDVSESDATILWLPSIGANTYRITARQAGAGQAFAPTSNNSVTTAESFTVEALQPATTYEVRVQAGVDGQFEAAGQTVQLLTPGTRPSTTPEATATPTPTVTSTQTARSTSTDGPGSTGGHISSTTSHTNAVGSTTSVVGGSTPHGASTSTPVPASTTVATSTTMAWASITLDYDIAATANRSLLNDTAAMRSLIAEHLAKLDGWSTLDAYEIVVSPLGGGVSFYRIQVRFRGAGAATLESELEEEGLELSELGLASTGHTPSTTQAANEASSDDSNTGIVVGVVVAIVVVLIAVIAFFVHRARSGPHKSATKLGDSNTNEYANPVYASNMQLENMSEPPLTRTPSVVLRGYDGPLMYSCLIKTEQSSGNARDGSGQKLHRPVTLAVVIPTMSCAF</sequence>
<feature type="disulfide bond" evidence="4">
    <location>
        <begin position="2443"/>
        <end position="2452"/>
    </location>
</feature>
<name>A9UY67_MONBE</name>
<dbReference type="PROSITE" id="PS51212">
    <property type="entry name" value="WSC"/>
    <property type="match status" value="3"/>
</dbReference>
<feature type="domain" description="EGF-like" evidence="8">
    <location>
        <begin position="2419"/>
        <end position="2453"/>
    </location>
</feature>
<dbReference type="InParanoid" id="A9UY67"/>
<dbReference type="Pfam" id="PF01822">
    <property type="entry name" value="WSC"/>
    <property type="match status" value="3"/>
</dbReference>
<dbReference type="InterPro" id="IPR013783">
    <property type="entry name" value="Ig-like_fold"/>
</dbReference>
<dbReference type="KEGG" id="mbr:MONBRDRAFT_24936"/>
<dbReference type="InterPro" id="IPR002049">
    <property type="entry name" value="LE_dom"/>
</dbReference>
<evidence type="ECO:0000259" key="10">
    <source>
        <dbReference type="PROSITE" id="PS50853"/>
    </source>
</evidence>
<evidence type="ECO:0000259" key="9">
    <source>
        <dbReference type="PROSITE" id="PS50835"/>
    </source>
</evidence>
<dbReference type="Pfam" id="PF23106">
    <property type="entry name" value="EGF_Teneurin"/>
    <property type="match status" value="1"/>
</dbReference>
<evidence type="ECO:0000256" key="6">
    <source>
        <dbReference type="SAM" id="Phobius"/>
    </source>
</evidence>
<feature type="region of interest" description="Disordered" evidence="5">
    <location>
        <begin position="4162"/>
        <end position="4240"/>
    </location>
</feature>
<feature type="transmembrane region" description="Helical" evidence="6">
    <location>
        <begin position="4362"/>
        <end position="4383"/>
    </location>
</feature>
<dbReference type="SMART" id="SM00710">
    <property type="entry name" value="PbH1"/>
    <property type="match status" value="22"/>
</dbReference>
<dbReference type="Gene3D" id="2.10.25.10">
    <property type="entry name" value="Laminin"/>
    <property type="match status" value="2"/>
</dbReference>
<organism evidence="12 13">
    <name type="scientific">Monosiga brevicollis</name>
    <name type="common">Choanoflagellate</name>
    <dbReference type="NCBI Taxonomy" id="81824"/>
    <lineage>
        <taxon>Eukaryota</taxon>
        <taxon>Choanoflagellata</taxon>
        <taxon>Craspedida</taxon>
        <taxon>Salpingoecidae</taxon>
        <taxon>Monosiga</taxon>
    </lineage>
</organism>
<dbReference type="SMART" id="SM00060">
    <property type="entry name" value="FN3"/>
    <property type="match status" value="1"/>
</dbReference>
<dbReference type="CDD" id="cd00063">
    <property type="entry name" value="FN3"/>
    <property type="match status" value="1"/>
</dbReference>
<keyword evidence="6" id="KW-1133">Transmembrane helix</keyword>
<dbReference type="PANTHER" id="PTHR47653">
    <property type="entry name" value="PROTEIN BARK BEETLE"/>
    <property type="match status" value="1"/>
</dbReference>
<keyword evidence="4" id="KW-1015">Disulfide bond</keyword>
<dbReference type="GeneID" id="5890500"/>
<dbReference type="PROSITE" id="PS50853">
    <property type="entry name" value="FN3"/>
    <property type="match status" value="1"/>
</dbReference>
<dbReference type="Gene3D" id="2.160.20.10">
    <property type="entry name" value="Single-stranded right-handed beta-helix, Pectin lyase-like"/>
    <property type="match status" value="4"/>
</dbReference>
<evidence type="ECO:0000313" key="13">
    <source>
        <dbReference type="Proteomes" id="UP000001357"/>
    </source>
</evidence>
<dbReference type="CDD" id="cd00054">
    <property type="entry name" value="EGF_CA"/>
    <property type="match status" value="1"/>
</dbReference>
<dbReference type="PROSITE" id="PS50026">
    <property type="entry name" value="EGF_3"/>
    <property type="match status" value="2"/>
</dbReference>
<dbReference type="SUPFAM" id="SSF49265">
    <property type="entry name" value="Fibronectin type III"/>
    <property type="match status" value="1"/>
</dbReference>
<dbReference type="InterPro" id="IPR012334">
    <property type="entry name" value="Pectin_lyas_fold"/>
</dbReference>
<keyword evidence="1 7" id="KW-0732">Signal</keyword>
<dbReference type="SUPFAM" id="SSF51126">
    <property type="entry name" value="Pectin lyase-like"/>
    <property type="match status" value="4"/>
</dbReference>
<dbReference type="InterPro" id="IPR000742">
    <property type="entry name" value="EGF"/>
</dbReference>
<dbReference type="InterPro" id="IPR007110">
    <property type="entry name" value="Ig-like_dom"/>
</dbReference>
<dbReference type="InterPro" id="IPR009030">
    <property type="entry name" value="Growth_fac_rcpt_cys_sf"/>
</dbReference>
<feature type="disulfide bond" evidence="4">
    <location>
        <begin position="2557"/>
        <end position="2566"/>
    </location>
</feature>
<evidence type="ECO:0000256" key="5">
    <source>
        <dbReference type="SAM" id="MobiDB-lite"/>
    </source>
</evidence>
<dbReference type="SMART" id="SM00321">
    <property type="entry name" value="WSC"/>
    <property type="match status" value="3"/>
</dbReference>
<dbReference type="PROSITE" id="PS50835">
    <property type="entry name" value="IG_LIKE"/>
    <property type="match status" value="1"/>
</dbReference>
<accession>A9UY67</accession>
<keyword evidence="13" id="KW-1185">Reference proteome</keyword>
<feature type="signal peptide" evidence="7">
    <location>
        <begin position="1"/>
        <end position="23"/>
    </location>
</feature>
<dbReference type="PROSITE" id="PS00022">
    <property type="entry name" value="EGF_1"/>
    <property type="match status" value="3"/>
</dbReference>
<keyword evidence="6" id="KW-0812">Transmembrane</keyword>
<evidence type="ECO:0000256" key="2">
    <source>
        <dbReference type="ARBA" id="ARBA00022737"/>
    </source>
</evidence>
<dbReference type="PANTHER" id="PTHR47653:SF1">
    <property type="entry name" value="DELETED IN MALIGNANT BRAIN TUMORS 1 PROTEIN"/>
    <property type="match status" value="1"/>
</dbReference>
<evidence type="ECO:0000256" key="1">
    <source>
        <dbReference type="ARBA" id="ARBA00022729"/>
    </source>
</evidence>
<keyword evidence="6" id="KW-0472">Membrane</keyword>
<evidence type="ECO:0000256" key="7">
    <source>
        <dbReference type="SAM" id="SignalP"/>
    </source>
</evidence>
<dbReference type="InterPro" id="IPR002889">
    <property type="entry name" value="WSC_carb-bd"/>
</dbReference>
<dbReference type="InterPro" id="IPR011050">
    <property type="entry name" value="Pectin_lyase_fold/virulence"/>
</dbReference>
<feature type="chain" id="PRO_5002745043" evidence="7">
    <location>
        <begin position="24"/>
        <end position="4479"/>
    </location>
</feature>
<keyword evidence="4" id="KW-0245">EGF-like domain</keyword>
<gene>
    <name evidence="12" type="ORF">MONBRDRAFT_24936</name>
</gene>
<feature type="domain" description="Ig-like" evidence="9">
    <location>
        <begin position="1845"/>
        <end position="1937"/>
    </location>
</feature>
<feature type="domain" description="WSC" evidence="11">
    <location>
        <begin position="1877"/>
        <end position="1970"/>
    </location>
</feature>
<dbReference type="InterPro" id="IPR036116">
    <property type="entry name" value="FN3_sf"/>
</dbReference>
<dbReference type="EMBL" id="CH991549">
    <property type="protein sequence ID" value="EDQ89805.1"/>
    <property type="molecule type" value="Genomic_DNA"/>
</dbReference>
<dbReference type="eggNOG" id="KOG1225">
    <property type="taxonomic scope" value="Eukaryota"/>
</dbReference>
<dbReference type="CDD" id="cd00055">
    <property type="entry name" value="EGF_Lam"/>
    <property type="match status" value="1"/>
</dbReference>
<dbReference type="InterPro" id="IPR006626">
    <property type="entry name" value="PbH1"/>
</dbReference>